<name>A0ABY4JVP6_9GAMM</name>
<protein>
    <submittedName>
        <fullName evidence="2">Uncharacterized protein</fullName>
    </submittedName>
</protein>
<proteinExistence type="predicted"/>
<accession>A0ABY4JVP6</accession>
<feature type="compositionally biased region" description="Polar residues" evidence="1">
    <location>
        <begin position="1"/>
        <end position="12"/>
    </location>
</feature>
<evidence type="ECO:0000313" key="2">
    <source>
        <dbReference type="EMBL" id="UPO23511.1"/>
    </source>
</evidence>
<organism evidence="2 3">
    <name type="scientific">Acinetobacter portensis</name>
    <dbReference type="NCBI Taxonomy" id="1839785"/>
    <lineage>
        <taxon>Bacteria</taxon>
        <taxon>Pseudomonadati</taxon>
        <taxon>Pseudomonadota</taxon>
        <taxon>Gammaproteobacteria</taxon>
        <taxon>Moraxellales</taxon>
        <taxon>Moraxellaceae</taxon>
        <taxon>Acinetobacter</taxon>
    </lineage>
</organism>
<keyword evidence="3" id="KW-1185">Reference proteome</keyword>
<evidence type="ECO:0000313" key="3">
    <source>
        <dbReference type="Proteomes" id="UP000831422"/>
    </source>
</evidence>
<evidence type="ECO:0000256" key="1">
    <source>
        <dbReference type="SAM" id="MobiDB-lite"/>
    </source>
</evidence>
<sequence length="74" mass="8104">MQQSRLYDSSDVTGEKLLSSDGGLGQKWAIIAFSESEKTYSFLFTSTGLRCKNKTKANINLTSCGAVNTGMETW</sequence>
<dbReference type="Proteomes" id="UP000831422">
    <property type="component" value="Chromosome"/>
</dbReference>
<dbReference type="EMBL" id="CP096120">
    <property type="protein sequence ID" value="UPO23511.1"/>
    <property type="molecule type" value="Genomic_DNA"/>
</dbReference>
<gene>
    <name evidence="2" type="ORF">MZO21_01290</name>
</gene>
<dbReference type="RefSeq" id="WP_248101260.1">
    <property type="nucleotide sequence ID" value="NZ_CP096120.1"/>
</dbReference>
<reference evidence="2 3" key="1">
    <citation type="submission" date="2022-04" db="EMBL/GenBank/DDBJ databases">
        <title>Occurrence of NDM-1-producing Shewanella putrefaciens and Acinetobacter portensis in a dairy farm from China.</title>
        <authorList>
            <person name="Li R."/>
            <person name="Zhang L."/>
        </authorList>
    </citation>
    <scope>NUCLEOTIDE SEQUENCE [LARGE SCALE GENOMIC DNA]</scope>
    <source>
        <strain evidence="2 3">JNE5</strain>
    </source>
</reference>
<feature type="region of interest" description="Disordered" evidence="1">
    <location>
        <begin position="1"/>
        <end position="21"/>
    </location>
</feature>